<dbReference type="EMBL" id="MU267802">
    <property type="protein sequence ID" value="KAH7908722.1"/>
    <property type="molecule type" value="Genomic_DNA"/>
</dbReference>
<keyword evidence="2" id="KW-1185">Reference proteome</keyword>
<evidence type="ECO:0000313" key="2">
    <source>
        <dbReference type="Proteomes" id="UP000790377"/>
    </source>
</evidence>
<comment type="caution">
    <text evidence="1">The sequence shown here is derived from an EMBL/GenBank/DDBJ whole genome shotgun (WGS) entry which is preliminary data.</text>
</comment>
<sequence length="168" mass="19633">MGRVDSPWFRHNCGYGLLAASKPMLDWWPWYVIRYVIRIREEGHTHSISSLVLQFTLISPLKYFNSNFWFKLISTMTKFPCGWTVSPCNGDVESTRIPQHLSTQHNTPSSGECAWGACGHQCNSNRDYERHIRQVHLRVRAQCVICNAFTVHRQCQHHPDAEMIERQF</sequence>
<evidence type="ECO:0000313" key="1">
    <source>
        <dbReference type="EMBL" id="KAH7908722.1"/>
    </source>
</evidence>
<name>A0ACB8A6R0_9AGAM</name>
<organism evidence="1 2">
    <name type="scientific">Hygrophoropsis aurantiaca</name>
    <dbReference type="NCBI Taxonomy" id="72124"/>
    <lineage>
        <taxon>Eukaryota</taxon>
        <taxon>Fungi</taxon>
        <taxon>Dikarya</taxon>
        <taxon>Basidiomycota</taxon>
        <taxon>Agaricomycotina</taxon>
        <taxon>Agaricomycetes</taxon>
        <taxon>Agaricomycetidae</taxon>
        <taxon>Boletales</taxon>
        <taxon>Coniophorineae</taxon>
        <taxon>Hygrophoropsidaceae</taxon>
        <taxon>Hygrophoropsis</taxon>
    </lineage>
</organism>
<reference evidence="1" key="1">
    <citation type="journal article" date="2021" name="New Phytol.">
        <title>Evolutionary innovations through gain and loss of genes in the ectomycorrhizal Boletales.</title>
        <authorList>
            <person name="Wu G."/>
            <person name="Miyauchi S."/>
            <person name="Morin E."/>
            <person name="Kuo A."/>
            <person name="Drula E."/>
            <person name="Varga T."/>
            <person name="Kohler A."/>
            <person name="Feng B."/>
            <person name="Cao Y."/>
            <person name="Lipzen A."/>
            <person name="Daum C."/>
            <person name="Hundley H."/>
            <person name="Pangilinan J."/>
            <person name="Johnson J."/>
            <person name="Barry K."/>
            <person name="LaButti K."/>
            <person name="Ng V."/>
            <person name="Ahrendt S."/>
            <person name="Min B."/>
            <person name="Choi I.G."/>
            <person name="Park H."/>
            <person name="Plett J.M."/>
            <person name="Magnuson J."/>
            <person name="Spatafora J.W."/>
            <person name="Nagy L.G."/>
            <person name="Henrissat B."/>
            <person name="Grigoriev I.V."/>
            <person name="Yang Z.L."/>
            <person name="Xu J."/>
            <person name="Martin F.M."/>
        </authorList>
    </citation>
    <scope>NUCLEOTIDE SEQUENCE</scope>
    <source>
        <strain evidence="1">ATCC 28755</strain>
    </source>
</reference>
<accession>A0ACB8A6R0</accession>
<protein>
    <submittedName>
        <fullName evidence="1">Uncharacterized protein</fullName>
    </submittedName>
</protein>
<dbReference type="Proteomes" id="UP000790377">
    <property type="component" value="Unassembled WGS sequence"/>
</dbReference>
<proteinExistence type="predicted"/>
<gene>
    <name evidence="1" type="ORF">BJ138DRAFT_323481</name>
</gene>